<feature type="transmembrane region" description="Helical" evidence="3">
    <location>
        <begin position="64"/>
        <end position="80"/>
    </location>
</feature>
<sequence length="487" mass="53413">MQTNNQINQQTNKYLMIGMWAAIVLATAAAQNPFIMTMDAVGGGLLGAFLTFLILKKIWIRQTPYIYIGAFMVFDLMSFIGDHTAASYLNVCLSVMLLSFYHRASIILIAGIGGVLMEAVLVVFFRDWYSDVDIKNIYNNIEISLLAVIILAIQTRIGHRLRVDVELQRQEAVDAKDRVDVLLDQIKQSVNTLRDLGEIVTTNVAATGHISKEVTASFGEIAHGVSEQAASVADINESMQVVNRSVQTVSERSTTMRDLSQSTVAVTVEGNRQISYAATEMEEVSTIISKSVALMAELTDQTQQIGTILTTITEISSQTNLLALNAAIEAARAGEHGRGFAVVSDEVRKLAERSQHSTQEIASILGEIQDKTFQVTAIVNEGQQKMLSSKKATQQAEQIFEHIMSNTDHVVRQASDVQTMVQNLIASANVTIDEVTSISAVTEQTSAAVQEVLTSVEEQYSRIEEVVDSFQNLENLISQLSALTKED</sequence>
<dbReference type="Pfam" id="PF00015">
    <property type="entry name" value="MCPsignal"/>
    <property type="match status" value="1"/>
</dbReference>
<proteinExistence type="predicted"/>
<dbReference type="EMBL" id="JMIR01000011">
    <property type="protein sequence ID" value="KEO83517.1"/>
    <property type="molecule type" value="Genomic_DNA"/>
</dbReference>
<dbReference type="GO" id="GO:0016020">
    <property type="term" value="C:membrane"/>
    <property type="evidence" value="ECO:0007669"/>
    <property type="project" value="InterPro"/>
</dbReference>
<dbReference type="Gene3D" id="1.10.287.950">
    <property type="entry name" value="Methyl-accepting chemotaxis protein"/>
    <property type="match status" value="1"/>
</dbReference>
<keyword evidence="6" id="KW-1185">Reference proteome</keyword>
<feature type="transmembrane region" description="Helical" evidence="3">
    <location>
        <begin position="137"/>
        <end position="153"/>
    </location>
</feature>
<evidence type="ECO:0000259" key="4">
    <source>
        <dbReference type="PROSITE" id="PS50111"/>
    </source>
</evidence>
<keyword evidence="3" id="KW-0812">Transmembrane</keyword>
<dbReference type="SUPFAM" id="SSF58104">
    <property type="entry name" value="Methyl-accepting chemotaxis protein (MCP) signaling domain"/>
    <property type="match status" value="1"/>
</dbReference>
<dbReference type="PANTHER" id="PTHR32089:SF112">
    <property type="entry name" value="LYSOZYME-LIKE PROTEIN-RELATED"/>
    <property type="match status" value="1"/>
</dbReference>
<keyword evidence="3" id="KW-1133">Transmembrane helix</keyword>
<dbReference type="SMART" id="SM00283">
    <property type="entry name" value="MA"/>
    <property type="match status" value="1"/>
</dbReference>
<dbReference type="PROSITE" id="PS50111">
    <property type="entry name" value="CHEMOTAXIS_TRANSDUC_2"/>
    <property type="match status" value="1"/>
</dbReference>
<feature type="transmembrane region" description="Helical" evidence="3">
    <location>
        <begin position="12"/>
        <end position="29"/>
    </location>
</feature>
<organism evidence="5 6">
    <name type="scientific">Tumebacillus flagellatus</name>
    <dbReference type="NCBI Taxonomy" id="1157490"/>
    <lineage>
        <taxon>Bacteria</taxon>
        <taxon>Bacillati</taxon>
        <taxon>Bacillota</taxon>
        <taxon>Bacilli</taxon>
        <taxon>Bacillales</taxon>
        <taxon>Alicyclobacillaceae</taxon>
        <taxon>Tumebacillus</taxon>
    </lineage>
</organism>
<keyword evidence="3" id="KW-0472">Membrane</keyword>
<keyword evidence="1 2" id="KW-0807">Transducer</keyword>
<name>A0A074MCA5_9BACL</name>
<feature type="transmembrane region" description="Helical" evidence="3">
    <location>
        <begin position="35"/>
        <end position="55"/>
    </location>
</feature>
<feature type="transmembrane region" description="Helical" evidence="3">
    <location>
        <begin position="100"/>
        <end position="125"/>
    </location>
</feature>
<dbReference type="RefSeq" id="WP_038087290.1">
    <property type="nucleotide sequence ID" value="NZ_JMIR01000011.1"/>
</dbReference>
<dbReference type="InterPro" id="IPR004089">
    <property type="entry name" value="MCPsignal_dom"/>
</dbReference>
<comment type="caution">
    <text evidence="5">The sequence shown here is derived from an EMBL/GenBank/DDBJ whole genome shotgun (WGS) entry which is preliminary data.</text>
</comment>
<dbReference type="OrthoDB" id="2166737at2"/>
<evidence type="ECO:0000313" key="5">
    <source>
        <dbReference type="EMBL" id="KEO83517.1"/>
    </source>
</evidence>
<evidence type="ECO:0000313" key="6">
    <source>
        <dbReference type="Proteomes" id="UP000027931"/>
    </source>
</evidence>
<dbReference type="PANTHER" id="PTHR32089">
    <property type="entry name" value="METHYL-ACCEPTING CHEMOTAXIS PROTEIN MCPB"/>
    <property type="match status" value="1"/>
</dbReference>
<protein>
    <recommendedName>
        <fullName evidence="4">Methyl-accepting transducer domain-containing protein</fullName>
    </recommendedName>
</protein>
<dbReference type="Proteomes" id="UP000027931">
    <property type="component" value="Unassembled WGS sequence"/>
</dbReference>
<evidence type="ECO:0000256" key="3">
    <source>
        <dbReference type="SAM" id="Phobius"/>
    </source>
</evidence>
<dbReference type="GO" id="GO:0007165">
    <property type="term" value="P:signal transduction"/>
    <property type="evidence" value="ECO:0007669"/>
    <property type="project" value="UniProtKB-KW"/>
</dbReference>
<dbReference type="eggNOG" id="COG0840">
    <property type="taxonomic scope" value="Bacteria"/>
</dbReference>
<dbReference type="STRING" id="1157490.EL26_09960"/>
<feature type="domain" description="Methyl-accepting transducer" evidence="4">
    <location>
        <begin position="203"/>
        <end position="460"/>
    </location>
</feature>
<evidence type="ECO:0000256" key="2">
    <source>
        <dbReference type="PROSITE-ProRule" id="PRU00284"/>
    </source>
</evidence>
<gene>
    <name evidence="5" type="ORF">EL26_09960</name>
</gene>
<dbReference type="CDD" id="cd11386">
    <property type="entry name" value="MCP_signal"/>
    <property type="match status" value="1"/>
</dbReference>
<dbReference type="AlphaFoldDB" id="A0A074MCA5"/>
<reference evidence="5 6" key="1">
    <citation type="journal article" date="2013" name="Int. J. Syst. Evol. Microbiol.">
        <title>Tumebacillus flagellatus sp. nov., an alpha-amylase/pullulanase-producing bacterium isolated from cassava wastewater.</title>
        <authorList>
            <person name="Wang Q."/>
            <person name="Xie N."/>
            <person name="Qin Y."/>
            <person name="Shen N."/>
            <person name="Zhu J."/>
            <person name="Mi H."/>
            <person name="Huang R."/>
        </authorList>
    </citation>
    <scope>NUCLEOTIDE SEQUENCE [LARGE SCALE GENOMIC DNA]</scope>
    <source>
        <strain evidence="5 6">GST4</strain>
    </source>
</reference>
<accession>A0A074MCA5</accession>
<evidence type="ECO:0000256" key="1">
    <source>
        <dbReference type="ARBA" id="ARBA00023224"/>
    </source>
</evidence>